<reference evidence="2 3" key="1">
    <citation type="submission" date="2016-03" db="EMBL/GenBank/DDBJ databases">
        <authorList>
            <person name="Ploux O."/>
        </authorList>
    </citation>
    <scope>NUCLEOTIDE SEQUENCE [LARGE SCALE GENOMIC DNA]</scope>
    <source>
        <strain evidence="2 3">R0</strain>
    </source>
</reference>
<keyword evidence="3" id="KW-1185">Reference proteome</keyword>
<comment type="caution">
    <text evidence="2">The sequence shown here is derived from an EMBL/GenBank/DDBJ whole genome shotgun (WGS) entry which is preliminary data.</text>
</comment>
<evidence type="ECO:0000313" key="3">
    <source>
        <dbReference type="Proteomes" id="UP000075320"/>
    </source>
</evidence>
<dbReference type="AlphaFoldDB" id="A0A150WS43"/>
<dbReference type="NCBIfam" id="TIGR00199">
    <property type="entry name" value="PncC_domain"/>
    <property type="match status" value="1"/>
</dbReference>
<dbReference type="InterPro" id="IPR008136">
    <property type="entry name" value="CinA_C"/>
</dbReference>
<evidence type="ECO:0000313" key="2">
    <source>
        <dbReference type="EMBL" id="KYG67144.1"/>
    </source>
</evidence>
<dbReference type="Proteomes" id="UP000075320">
    <property type="component" value="Unassembled WGS sequence"/>
</dbReference>
<dbReference type="InterPro" id="IPR036653">
    <property type="entry name" value="CinA-like_C"/>
</dbReference>
<gene>
    <name evidence="2" type="ORF">AZI86_09030</name>
</gene>
<name>A0A150WS43_BDEBC</name>
<feature type="domain" description="CinA C-terminal" evidence="1">
    <location>
        <begin position="17"/>
        <end position="165"/>
    </location>
</feature>
<accession>A0A150WS43</accession>
<dbReference type="OrthoDB" id="9801454at2"/>
<organism evidence="2 3">
    <name type="scientific">Bdellovibrio bacteriovorus</name>
    <dbReference type="NCBI Taxonomy" id="959"/>
    <lineage>
        <taxon>Bacteria</taxon>
        <taxon>Pseudomonadati</taxon>
        <taxon>Bdellovibrionota</taxon>
        <taxon>Bdellovibrionia</taxon>
        <taxon>Bdellovibrionales</taxon>
        <taxon>Pseudobdellovibrionaceae</taxon>
        <taxon>Bdellovibrio</taxon>
    </lineage>
</organism>
<dbReference type="SUPFAM" id="SSF142433">
    <property type="entry name" value="CinA-like"/>
    <property type="match status" value="1"/>
</dbReference>
<dbReference type="EMBL" id="LUKE01000001">
    <property type="protein sequence ID" value="KYG67144.1"/>
    <property type="molecule type" value="Genomic_DNA"/>
</dbReference>
<protein>
    <submittedName>
        <fullName evidence="2">Damage-inducible protein CinA</fullName>
    </submittedName>
</protein>
<evidence type="ECO:0000259" key="1">
    <source>
        <dbReference type="Pfam" id="PF02464"/>
    </source>
</evidence>
<proteinExistence type="predicted"/>
<sequence>MPLFCGVGVVTRDERLQDLIRLLRDRKLTVSFAESCTGGALSSFLTEQPGVSDIFLGSVVSYSNEAKMDLLGVRRDTLMQEGAVSESVARQMAHGVRRQLKTEWSVAITGIAGPSGGTATKPVGTVCIAITGPSFEDSRKELFSGNRKDIQMASVDYAVQWLCEVLDKK</sequence>
<dbReference type="Pfam" id="PF02464">
    <property type="entry name" value="CinA"/>
    <property type="match status" value="1"/>
</dbReference>
<dbReference type="Gene3D" id="3.90.950.20">
    <property type="entry name" value="CinA-like"/>
    <property type="match status" value="1"/>
</dbReference>